<feature type="transmembrane region" description="Helical" evidence="12">
    <location>
        <begin position="250"/>
        <end position="270"/>
    </location>
</feature>
<reference evidence="15" key="1">
    <citation type="submission" date="2025-08" db="UniProtKB">
        <authorList>
            <consortium name="RefSeq"/>
        </authorList>
    </citation>
    <scope>IDENTIFICATION</scope>
</reference>
<name>A0A383ZFE8_BALAC</name>
<dbReference type="InterPro" id="IPR000276">
    <property type="entry name" value="GPCR_Rhodpsn"/>
</dbReference>
<feature type="transmembrane region" description="Helical" evidence="12">
    <location>
        <begin position="63"/>
        <end position="83"/>
    </location>
</feature>
<evidence type="ECO:0000256" key="5">
    <source>
        <dbReference type="ARBA" id="ARBA00022692"/>
    </source>
</evidence>
<dbReference type="GO" id="GO:0004984">
    <property type="term" value="F:olfactory receptor activity"/>
    <property type="evidence" value="ECO:0007669"/>
    <property type="project" value="InterPro"/>
</dbReference>
<dbReference type="SUPFAM" id="SSF81321">
    <property type="entry name" value="Family A G protein-coupled receptor-like"/>
    <property type="match status" value="1"/>
</dbReference>
<comment type="subcellular location">
    <subcellularLocation>
        <location evidence="2 12">Cell membrane</location>
        <topology evidence="2 12">Multi-pass membrane protein</topology>
    </subcellularLocation>
</comment>
<keyword evidence="11" id="KW-0675">Receptor</keyword>
<feature type="transmembrane region" description="Helical" evidence="12">
    <location>
        <begin position="151"/>
        <end position="170"/>
    </location>
</feature>
<dbReference type="RefSeq" id="XP_007173807.2">
    <property type="nucleotide sequence ID" value="XM_007173745.2"/>
</dbReference>
<feature type="transmembrane region" description="Helical" evidence="12">
    <location>
        <begin position="276"/>
        <end position="297"/>
    </location>
</feature>
<dbReference type="Gene3D" id="1.20.1070.10">
    <property type="entry name" value="Rhodopsin 7-helix transmembrane proteins"/>
    <property type="match status" value="1"/>
</dbReference>
<evidence type="ECO:0000256" key="2">
    <source>
        <dbReference type="ARBA" id="ARBA00004651"/>
    </source>
</evidence>
<dbReference type="PRINTS" id="PR00245">
    <property type="entry name" value="OLFACTORYR"/>
</dbReference>
<organism evidence="14 15">
    <name type="scientific">Balaenoptera acutorostrata</name>
    <name type="common">Common minke whale</name>
    <name type="synonym">Balaena rostrata</name>
    <dbReference type="NCBI Taxonomy" id="9767"/>
    <lineage>
        <taxon>Eukaryota</taxon>
        <taxon>Metazoa</taxon>
        <taxon>Chordata</taxon>
        <taxon>Craniata</taxon>
        <taxon>Vertebrata</taxon>
        <taxon>Euteleostomi</taxon>
        <taxon>Mammalia</taxon>
        <taxon>Eutheria</taxon>
        <taxon>Laurasiatheria</taxon>
        <taxon>Artiodactyla</taxon>
        <taxon>Whippomorpha</taxon>
        <taxon>Cetacea</taxon>
        <taxon>Mysticeti</taxon>
        <taxon>Balaenopteridae</taxon>
        <taxon>Balaenoptera</taxon>
    </lineage>
</organism>
<evidence type="ECO:0000256" key="12">
    <source>
        <dbReference type="RuleBase" id="RU363047"/>
    </source>
</evidence>
<dbReference type="Pfam" id="PF13853">
    <property type="entry name" value="7tm_4"/>
    <property type="match status" value="1"/>
</dbReference>
<keyword evidence="7 12" id="KW-1133">Transmembrane helix</keyword>
<dbReference type="Proteomes" id="UP001652580">
    <property type="component" value="Chromosome 9"/>
</dbReference>
<keyword evidence="5 11" id="KW-0812">Transmembrane</keyword>
<evidence type="ECO:0000259" key="13">
    <source>
        <dbReference type="PROSITE" id="PS50262"/>
    </source>
</evidence>
<keyword evidence="8 11" id="KW-0297">G-protein coupled receptor</keyword>
<comment type="similarity">
    <text evidence="11">Belongs to the G-protein coupled receptor 1 family.</text>
</comment>
<evidence type="ECO:0000256" key="4">
    <source>
        <dbReference type="ARBA" id="ARBA00022606"/>
    </source>
</evidence>
<evidence type="ECO:0000256" key="7">
    <source>
        <dbReference type="ARBA" id="ARBA00022989"/>
    </source>
</evidence>
<gene>
    <name evidence="15" type="primary">LOC103017066</name>
</gene>
<dbReference type="GO" id="GO:0005886">
    <property type="term" value="C:plasma membrane"/>
    <property type="evidence" value="ECO:0007669"/>
    <property type="project" value="UniProtKB-SubCell"/>
</dbReference>
<dbReference type="InterPro" id="IPR000725">
    <property type="entry name" value="Olfact_rcpt"/>
</dbReference>
<evidence type="ECO:0000313" key="15">
    <source>
        <dbReference type="RefSeq" id="XP_007173807.2"/>
    </source>
</evidence>
<evidence type="ECO:0000256" key="6">
    <source>
        <dbReference type="ARBA" id="ARBA00022725"/>
    </source>
</evidence>
<feature type="domain" description="G-protein coupled receptors family 1 profile" evidence="13">
    <location>
        <begin position="45"/>
        <end position="256"/>
    </location>
</feature>
<feature type="transmembrane region" description="Helical" evidence="12">
    <location>
        <begin position="14"/>
        <end position="43"/>
    </location>
</feature>
<sequence length="326" mass="35529">MEATCNGSKDSSPVFYLVGIPCLLESLFLLVFLIFLLFSLLILVGNELILVSVVAEPSLHKPMYFFLISLSALDILSTTTTVPKMLARTWLSLFLLGDHYLSFSACFLQMYLFHGLNCSEAFILVVMACDRYVAICRPLHYPVLMTPQTNAALAASGQLTALLLPIPAVVQMLHMAFDNTVHICHCFCDHLVVVQASCSDTTSQTFMGFCIALVVSFLPLLLVLLSYAHILASVLLISSREGRSKAFSTCSSHLLVGTYYSSIAIAYVAYRADLPLDFHIMGNVVHAILAPVLNALINTLRNKDVKAAITKMACPQGPGNSGTLNP</sequence>
<dbReference type="GO" id="GO:0004930">
    <property type="term" value="F:G protein-coupled receptor activity"/>
    <property type="evidence" value="ECO:0007669"/>
    <property type="project" value="UniProtKB-KW"/>
</dbReference>
<evidence type="ECO:0000256" key="8">
    <source>
        <dbReference type="ARBA" id="ARBA00023040"/>
    </source>
</evidence>
<proteinExistence type="inferred from homology"/>
<keyword evidence="10 11" id="KW-0807">Transducer</keyword>
<keyword evidence="14" id="KW-1185">Reference proteome</keyword>
<accession>A0A383ZFE8</accession>
<dbReference type="PRINTS" id="PR00237">
    <property type="entry name" value="GPCRRHODOPSN"/>
</dbReference>
<protein>
    <recommendedName>
        <fullName evidence="12">Olfactory receptor</fullName>
    </recommendedName>
</protein>
<evidence type="ECO:0000256" key="1">
    <source>
        <dbReference type="ARBA" id="ARBA00003929"/>
    </source>
</evidence>
<dbReference type="PANTHER" id="PTHR26453">
    <property type="entry name" value="OLFACTORY RECEPTOR"/>
    <property type="match status" value="1"/>
</dbReference>
<feature type="transmembrane region" description="Helical" evidence="12">
    <location>
        <begin position="206"/>
        <end position="238"/>
    </location>
</feature>
<dbReference type="CDD" id="cd13954">
    <property type="entry name" value="7tmA_OR"/>
    <property type="match status" value="1"/>
</dbReference>
<dbReference type="STRING" id="310752.A0A383ZFE8"/>
<dbReference type="AlphaFoldDB" id="A0A383ZFE8"/>
<keyword evidence="6 12" id="KW-0552">Olfaction</keyword>
<evidence type="ECO:0000256" key="3">
    <source>
        <dbReference type="ARBA" id="ARBA00022475"/>
    </source>
</evidence>
<dbReference type="KEGG" id="bacu:103017066"/>
<dbReference type="InParanoid" id="A0A383ZFE8"/>
<comment type="function">
    <text evidence="1">Putative odorant or sperm cell receptor.</text>
</comment>
<evidence type="ECO:0000256" key="11">
    <source>
        <dbReference type="RuleBase" id="RU000688"/>
    </source>
</evidence>
<dbReference type="GeneID" id="103017066"/>
<dbReference type="PROSITE" id="PS50262">
    <property type="entry name" value="G_PROTEIN_RECEP_F1_2"/>
    <property type="match status" value="1"/>
</dbReference>
<evidence type="ECO:0000313" key="14">
    <source>
        <dbReference type="Proteomes" id="UP001652580"/>
    </source>
</evidence>
<dbReference type="PROSITE" id="PS00237">
    <property type="entry name" value="G_PROTEIN_RECEP_F1_1"/>
    <property type="match status" value="1"/>
</dbReference>
<evidence type="ECO:0000256" key="10">
    <source>
        <dbReference type="ARBA" id="ARBA00023224"/>
    </source>
</evidence>
<keyword evidence="4 12" id="KW-0716">Sensory transduction</keyword>
<evidence type="ECO:0000256" key="9">
    <source>
        <dbReference type="ARBA" id="ARBA00023136"/>
    </source>
</evidence>
<keyword evidence="9 12" id="KW-0472">Membrane</keyword>
<dbReference type="InterPro" id="IPR017452">
    <property type="entry name" value="GPCR_Rhodpsn_7TM"/>
</dbReference>
<keyword evidence="3 12" id="KW-1003">Cell membrane</keyword>